<dbReference type="InterPro" id="IPR016024">
    <property type="entry name" value="ARM-type_fold"/>
</dbReference>
<dbReference type="HOGENOM" id="CLU_525487_0_0_0"/>
<dbReference type="AlphaFoldDB" id="A3ZWQ0"/>
<reference evidence="1 2" key="1">
    <citation type="submission" date="2006-02" db="EMBL/GenBank/DDBJ databases">
        <authorList>
            <person name="Amann R."/>
            <person name="Ferriera S."/>
            <person name="Johnson J."/>
            <person name="Kravitz S."/>
            <person name="Halpern A."/>
            <person name="Remington K."/>
            <person name="Beeson K."/>
            <person name="Tran B."/>
            <person name="Rogers Y.-H."/>
            <person name="Friedman R."/>
            <person name="Venter J.C."/>
        </authorList>
    </citation>
    <scope>NUCLEOTIDE SEQUENCE [LARGE SCALE GENOMIC DNA]</scope>
    <source>
        <strain evidence="1 2">DSM 3645</strain>
    </source>
</reference>
<protein>
    <recommendedName>
        <fullName evidence="3">HEAT repeat domain-containing protein</fullName>
    </recommendedName>
</protein>
<dbReference type="eggNOG" id="COG1413">
    <property type="taxonomic scope" value="Bacteria"/>
</dbReference>
<dbReference type="Gene3D" id="1.25.10.10">
    <property type="entry name" value="Leucine-rich Repeat Variant"/>
    <property type="match status" value="1"/>
</dbReference>
<evidence type="ECO:0000313" key="2">
    <source>
        <dbReference type="Proteomes" id="UP000004358"/>
    </source>
</evidence>
<gene>
    <name evidence="1" type="ORF">DSM3645_13710</name>
</gene>
<dbReference type="Proteomes" id="UP000004358">
    <property type="component" value="Unassembled WGS sequence"/>
</dbReference>
<dbReference type="RefSeq" id="WP_002650640.1">
    <property type="nucleotide sequence ID" value="NZ_CH672376.1"/>
</dbReference>
<dbReference type="InterPro" id="IPR011989">
    <property type="entry name" value="ARM-like"/>
</dbReference>
<accession>A3ZWQ0</accession>
<dbReference type="OrthoDB" id="292518at2"/>
<sequence>MSDRLNEFLLQLSGALPDNGPSSGDPHRFHWIAAADELEISAILMALEHLPDDFPRERRTYLDTALNLVTLRLREDPDLPLELIPRIAALYRRWGAEHPLRHLLLPWLTANGTIEALTQFADLIADDPPNRTAAAAVGFAPLMRHADFNAEALYPRLLDSLQHLSVAALVLDLSNFLFRTGRLATHPAADVSGQLIELLGGITTRLGKMEETSELTPEKLQVMRAQVSEGVAMAVALCDALALIDDKNAIGKLNQVLQLSHRQLQCEAAAALARMGVEEGTKHLAEMAKHPVARLRALKFAEEIDQLESIDEEWKSPVARAEGELALWLSQETQFGLPPHELELVDQRELAWPGFDDPQTCYLFKYAFHMPAGSFRSLGMVGPLTHSFAADLTPWKPEDAYAAFAGWQSEHQDIFESEPAEWQDAQKQLADSLAARLQSEGYEIIQIIKLGYFFSDVRLIAVVRQVVGALPGVAVADVRTTTFYSSEGTDRPIGPHEAYMMHKGRELLASFNPNTFGM</sequence>
<dbReference type="EMBL" id="AANZ01000016">
    <property type="protein sequence ID" value="EAQ79024.1"/>
    <property type="molecule type" value="Genomic_DNA"/>
</dbReference>
<organism evidence="1 2">
    <name type="scientific">Blastopirellula marina DSM 3645</name>
    <dbReference type="NCBI Taxonomy" id="314230"/>
    <lineage>
        <taxon>Bacteria</taxon>
        <taxon>Pseudomonadati</taxon>
        <taxon>Planctomycetota</taxon>
        <taxon>Planctomycetia</taxon>
        <taxon>Pirellulales</taxon>
        <taxon>Pirellulaceae</taxon>
        <taxon>Blastopirellula</taxon>
    </lineage>
</organism>
<evidence type="ECO:0008006" key="3">
    <source>
        <dbReference type="Google" id="ProtNLM"/>
    </source>
</evidence>
<evidence type="ECO:0000313" key="1">
    <source>
        <dbReference type="EMBL" id="EAQ79024.1"/>
    </source>
</evidence>
<dbReference type="SUPFAM" id="SSF48371">
    <property type="entry name" value="ARM repeat"/>
    <property type="match status" value="1"/>
</dbReference>
<name>A3ZWQ0_9BACT</name>
<proteinExistence type="predicted"/>
<comment type="caution">
    <text evidence="1">The sequence shown here is derived from an EMBL/GenBank/DDBJ whole genome shotgun (WGS) entry which is preliminary data.</text>
</comment>